<dbReference type="PANTHER" id="PTHR46890:SF48">
    <property type="entry name" value="RNA-DIRECTED DNA POLYMERASE"/>
    <property type="match status" value="1"/>
</dbReference>
<evidence type="ECO:0000259" key="1">
    <source>
        <dbReference type="Pfam" id="PF00078"/>
    </source>
</evidence>
<gene>
    <name evidence="2" type="ORF">Slati_2888600</name>
</gene>
<evidence type="ECO:0000313" key="2">
    <source>
        <dbReference type="EMBL" id="KAL0427138.1"/>
    </source>
</evidence>
<dbReference type="AlphaFoldDB" id="A0AAW2VD35"/>
<reference evidence="2" key="2">
    <citation type="journal article" date="2024" name="Plant">
        <title>Genomic evolution and insights into agronomic trait innovations of Sesamum species.</title>
        <authorList>
            <person name="Miao H."/>
            <person name="Wang L."/>
            <person name="Qu L."/>
            <person name="Liu H."/>
            <person name="Sun Y."/>
            <person name="Le M."/>
            <person name="Wang Q."/>
            <person name="Wei S."/>
            <person name="Zheng Y."/>
            <person name="Lin W."/>
            <person name="Duan Y."/>
            <person name="Cao H."/>
            <person name="Xiong S."/>
            <person name="Wang X."/>
            <person name="Wei L."/>
            <person name="Li C."/>
            <person name="Ma Q."/>
            <person name="Ju M."/>
            <person name="Zhao R."/>
            <person name="Li G."/>
            <person name="Mu C."/>
            <person name="Tian Q."/>
            <person name="Mei H."/>
            <person name="Zhang T."/>
            <person name="Gao T."/>
            <person name="Zhang H."/>
        </authorList>
    </citation>
    <scope>NUCLEOTIDE SEQUENCE</scope>
    <source>
        <strain evidence="2">KEN1</strain>
    </source>
</reference>
<dbReference type="CDD" id="cd01650">
    <property type="entry name" value="RT_nLTR_like"/>
    <property type="match status" value="1"/>
</dbReference>
<organism evidence="2">
    <name type="scientific">Sesamum latifolium</name>
    <dbReference type="NCBI Taxonomy" id="2727402"/>
    <lineage>
        <taxon>Eukaryota</taxon>
        <taxon>Viridiplantae</taxon>
        <taxon>Streptophyta</taxon>
        <taxon>Embryophyta</taxon>
        <taxon>Tracheophyta</taxon>
        <taxon>Spermatophyta</taxon>
        <taxon>Magnoliopsida</taxon>
        <taxon>eudicotyledons</taxon>
        <taxon>Gunneridae</taxon>
        <taxon>Pentapetalae</taxon>
        <taxon>asterids</taxon>
        <taxon>lamiids</taxon>
        <taxon>Lamiales</taxon>
        <taxon>Pedaliaceae</taxon>
        <taxon>Sesamum</taxon>
    </lineage>
</organism>
<dbReference type="InterPro" id="IPR052343">
    <property type="entry name" value="Retrotransposon-Effector_Assoc"/>
</dbReference>
<name>A0AAW2VD35_9LAMI</name>
<dbReference type="InterPro" id="IPR000477">
    <property type="entry name" value="RT_dom"/>
</dbReference>
<proteinExistence type="predicted"/>
<accession>A0AAW2VD35</accession>
<sequence>MNFTHVVLIPKGSNPECVSQLRPISLCNVVMKIVSKCIANRLKGLMDSLISPSQSAFIPGHLITDNVLLAFELNHFLKVTSKSKGGYVALKLDMIKAYDRVKWSFLRCVLVRIGFEQVEQVEEIQRILGVRTSVGLPDGLVKELESAITKFWLHSKQGWRVLSRPEALLSQVLKARYFPQHSFWEANLSYRPSLMWRSILATREVLRVGCGDHRELDDANRNIIQWKPSRNWLFSVRSAYNVVTDLEQRGMASSSRFVPFVAEAYSGFWRRL</sequence>
<dbReference type="Pfam" id="PF00078">
    <property type="entry name" value="RVT_1"/>
    <property type="match status" value="1"/>
</dbReference>
<protein>
    <recommendedName>
        <fullName evidence="1">Reverse transcriptase domain-containing protein</fullName>
    </recommendedName>
</protein>
<comment type="caution">
    <text evidence="2">The sequence shown here is derived from an EMBL/GenBank/DDBJ whole genome shotgun (WGS) entry which is preliminary data.</text>
</comment>
<reference evidence="2" key="1">
    <citation type="submission" date="2020-06" db="EMBL/GenBank/DDBJ databases">
        <authorList>
            <person name="Li T."/>
            <person name="Hu X."/>
            <person name="Zhang T."/>
            <person name="Song X."/>
            <person name="Zhang H."/>
            <person name="Dai N."/>
            <person name="Sheng W."/>
            <person name="Hou X."/>
            <person name="Wei L."/>
        </authorList>
    </citation>
    <scope>NUCLEOTIDE SEQUENCE</scope>
    <source>
        <strain evidence="2">KEN1</strain>
        <tissue evidence="2">Leaf</tissue>
    </source>
</reference>
<feature type="domain" description="Reverse transcriptase" evidence="1">
    <location>
        <begin position="9"/>
        <end position="128"/>
    </location>
</feature>
<dbReference type="EMBL" id="JACGWN010000010">
    <property type="protein sequence ID" value="KAL0427138.1"/>
    <property type="molecule type" value="Genomic_DNA"/>
</dbReference>
<dbReference type="PANTHER" id="PTHR46890">
    <property type="entry name" value="NON-LTR RETROLELEMENT REVERSE TRANSCRIPTASE-LIKE PROTEIN-RELATED"/>
    <property type="match status" value="1"/>
</dbReference>